<dbReference type="Proteomes" id="UP000192596">
    <property type="component" value="Unassembled WGS sequence"/>
</dbReference>
<dbReference type="Pfam" id="PF09382">
    <property type="entry name" value="RQC"/>
    <property type="match status" value="1"/>
</dbReference>
<dbReference type="STRING" id="1507870.A0A1V8SRJ4"/>
<dbReference type="AlphaFoldDB" id="A0A1V8SRJ4"/>
<dbReference type="SMART" id="SM00956">
    <property type="entry name" value="RQC"/>
    <property type="match status" value="1"/>
</dbReference>
<feature type="compositionally biased region" description="Polar residues" evidence="1">
    <location>
        <begin position="154"/>
        <end position="170"/>
    </location>
</feature>
<dbReference type="InterPro" id="IPR036388">
    <property type="entry name" value="WH-like_DNA-bd_sf"/>
</dbReference>
<evidence type="ECO:0000313" key="4">
    <source>
        <dbReference type="Proteomes" id="UP000192596"/>
    </source>
</evidence>
<dbReference type="InterPro" id="IPR044876">
    <property type="entry name" value="HRDC_dom_sf"/>
</dbReference>
<comment type="caution">
    <text evidence="3">The sequence shown here is derived from an EMBL/GenBank/DDBJ whole genome shotgun (WGS) entry which is preliminary data.</text>
</comment>
<feature type="region of interest" description="Disordered" evidence="1">
    <location>
        <begin position="121"/>
        <end position="236"/>
    </location>
</feature>
<feature type="domain" description="RQC" evidence="2">
    <location>
        <begin position="15"/>
        <end position="125"/>
    </location>
</feature>
<dbReference type="SUPFAM" id="SSF47819">
    <property type="entry name" value="HRDC-like"/>
    <property type="match status" value="1"/>
</dbReference>
<dbReference type="OrthoDB" id="5080150at2759"/>
<accession>A0A1V8SRJ4</accession>
<organism evidence="3 4">
    <name type="scientific">Cryoendolithus antarcticus</name>
    <dbReference type="NCBI Taxonomy" id="1507870"/>
    <lineage>
        <taxon>Eukaryota</taxon>
        <taxon>Fungi</taxon>
        <taxon>Dikarya</taxon>
        <taxon>Ascomycota</taxon>
        <taxon>Pezizomycotina</taxon>
        <taxon>Dothideomycetes</taxon>
        <taxon>Dothideomycetidae</taxon>
        <taxon>Cladosporiales</taxon>
        <taxon>Cladosporiaceae</taxon>
        <taxon>Cryoendolithus</taxon>
    </lineage>
</organism>
<dbReference type="Gene3D" id="1.10.150.80">
    <property type="entry name" value="HRDC domain"/>
    <property type="match status" value="1"/>
</dbReference>
<proteinExistence type="predicted"/>
<dbReference type="SUPFAM" id="SSF46785">
    <property type="entry name" value="Winged helix' DNA-binding domain"/>
    <property type="match status" value="1"/>
</dbReference>
<feature type="region of interest" description="Disordered" evidence="1">
    <location>
        <begin position="400"/>
        <end position="484"/>
    </location>
</feature>
<evidence type="ECO:0000256" key="1">
    <source>
        <dbReference type="SAM" id="MobiDB-lite"/>
    </source>
</evidence>
<dbReference type="InterPro" id="IPR018982">
    <property type="entry name" value="RQC_domain"/>
</dbReference>
<feature type="compositionally biased region" description="Gly residues" evidence="1">
    <location>
        <begin position="426"/>
        <end position="454"/>
    </location>
</feature>
<dbReference type="GO" id="GO:0006281">
    <property type="term" value="P:DNA repair"/>
    <property type="evidence" value="ECO:0007669"/>
    <property type="project" value="InterPro"/>
</dbReference>
<keyword evidence="4" id="KW-1185">Reference proteome</keyword>
<feature type="region of interest" description="Disordered" evidence="1">
    <location>
        <begin position="348"/>
        <end position="374"/>
    </location>
</feature>
<feature type="compositionally biased region" description="Acidic residues" evidence="1">
    <location>
        <begin position="348"/>
        <end position="358"/>
    </location>
</feature>
<gene>
    <name evidence="3" type="ORF">B0A48_12737</name>
</gene>
<dbReference type="Gene3D" id="1.10.10.10">
    <property type="entry name" value="Winged helix-like DNA-binding domain superfamily/Winged helix DNA-binding domain"/>
    <property type="match status" value="1"/>
</dbReference>
<feature type="compositionally biased region" description="Gly residues" evidence="1">
    <location>
        <begin position="464"/>
        <end position="484"/>
    </location>
</feature>
<evidence type="ECO:0000313" key="3">
    <source>
        <dbReference type="EMBL" id="OQO01700.1"/>
    </source>
</evidence>
<dbReference type="GO" id="GO:0006260">
    <property type="term" value="P:DNA replication"/>
    <property type="evidence" value="ECO:0007669"/>
    <property type="project" value="InterPro"/>
</dbReference>
<feature type="compositionally biased region" description="Acidic residues" evidence="1">
    <location>
        <begin position="197"/>
        <end position="211"/>
    </location>
</feature>
<dbReference type="InterPro" id="IPR036390">
    <property type="entry name" value="WH_DNA-bd_sf"/>
</dbReference>
<dbReference type="GO" id="GO:0000166">
    <property type="term" value="F:nucleotide binding"/>
    <property type="evidence" value="ECO:0007669"/>
    <property type="project" value="InterPro"/>
</dbReference>
<sequence length="484" mass="52212">MVLAVAPVATYEDLDLSKQAQAAVNIVAELKENVTLLNCAELLRGNANKKAKEHDHDKVNGFGQGKGLSKTDVDRLFALLLGKNALREYQVKTRGQPFPHTYIGLGPNSRDFIAGRQKLSMQIRSTPTKPSAKAPKKSKKSTDAEAGLSKNSRKTPQPLSTFVSSPVQDVSTRRPGRSSRRSVARDQQYLDLVVPDERDDEDHAQESEDGFEPLPKSGVRSRDGPRRSLGGRITSDATMDSLPELHRFIVDNFVQTAKPLAGKIMSNKGLHVVPFSDTILREMAINFTETEAQMLRIKGIKPEMVQLYGKQFVKMIKDSHSRYNEMTADVEEARVVDPNTQNVIDLVSDNEENEEDDYGSFNGSDLDDDGEGEPSKFFQLSQTAQTQGAGSLGTRFSYAEGESARGGKKAAAGKVKKRTYRAKGSTGYGGVRKASGGGGRYSGGGRGDGYGGAKRGVARKTSGGRAGQARSGGGGGGGFSMMPT</sequence>
<dbReference type="InterPro" id="IPR010997">
    <property type="entry name" value="HRDC-like_sf"/>
</dbReference>
<evidence type="ECO:0000259" key="2">
    <source>
        <dbReference type="SMART" id="SM00956"/>
    </source>
</evidence>
<protein>
    <recommendedName>
        <fullName evidence="2">RQC domain-containing protein</fullName>
    </recommendedName>
</protein>
<dbReference type="InParanoid" id="A0A1V8SRJ4"/>
<dbReference type="EMBL" id="NAJO01000030">
    <property type="protein sequence ID" value="OQO01700.1"/>
    <property type="molecule type" value="Genomic_DNA"/>
</dbReference>
<dbReference type="GO" id="GO:0043138">
    <property type="term" value="F:3'-5' DNA helicase activity"/>
    <property type="evidence" value="ECO:0007669"/>
    <property type="project" value="InterPro"/>
</dbReference>
<name>A0A1V8SRJ4_9PEZI</name>
<reference evidence="4" key="1">
    <citation type="submission" date="2017-03" db="EMBL/GenBank/DDBJ databases">
        <title>Genomes of endolithic fungi from Antarctica.</title>
        <authorList>
            <person name="Coleine C."/>
            <person name="Masonjones S."/>
            <person name="Stajich J.E."/>
        </authorList>
    </citation>
    <scope>NUCLEOTIDE SEQUENCE [LARGE SCALE GENOMIC DNA]</scope>
    <source>
        <strain evidence="4">CCFEE 5527</strain>
    </source>
</reference>